<feature type="domain" description="BD-FAE-like" evidence="2">
    <location>
        <begin position="66"/>
        <end position="250"/>
    </location>
</feature>
<evidence type="ECO:0000256" key="1">
    <source>
        <dbReference type="ARBA" id="ARBA00022801"/>
    </source>
</evidence>
<dbReference type="KEGG" id="xyk:GT347_13620"/>
<sequence>MNRTISPSARSARPGFALLLRLGALSLSILTLAGCSGVQALDALVPDSGYRLDAGLAYGSDARQRLDVYRPARETEAGVPRPPMVVFFYGGNWTTGQREDYRFVGQALASAGAVVVVPDYRLSPQVRYPVFLQDSAQAMRWARDHAELYGADPARLVVMGHSAGAYNAAMLALDARWLGAVGMKPSDLSAWIGLAGPYDFLPIGDPATQVAFEWPGTPADSQPLAHASRASPPVLLLVARDDKTVDPERNTARLAEALRADGVEVVSRSYPRVSHATLVGSLGTPLRWLAPVRRDILRFLGLETASGG</sequence>
<dbReference type="Proteomes" id="UP000464787">
    <property type="component" value="Chromosome"/>
</dbReference>
<dbReference type="SUPFAM" id="SSF53474">
    <property type="entry name" value="alpha/beta-Hydrolases"/>
    <property type="match status" value="1"/>
</dbReference>
<evidence type="ECO:0000313" key="4">
    <source>
        <dbReference type="Proteomes" id="UP000464787"/>
    </source>
</evidence>
<dbReference type="InterPro" id="IPR049492">
    <property type="entry name" value="BD-FAE-like_dom"/>
</dbReference>
<evidence type="ECO:0000313" key="3">
    <source>
        <dbReference type="EMBL" id="QHI98933.1"/>
    </source>
</evidence>
<keyword evidence="4" id="KW-1185">Reference proteome</keyword>
<accession>A0A857J6R5</accession>
<keyword evidence="1 3" id="KW-0378">Hydrolase</keyword>
<dbReference type="AlphaFoldDB" id="A0A857J6R5"/>
<organism evidence="3 4">
    <name type="scientific">Xylophilus rhododendri</name>
    <dbReference type="NCBI Taxonomy" id="2697032"/>
    <lineage>
        <taxon>Bacteria</taxon>
        <taxon>Pseudomonadati</taxon>
        <taxon>Pseudomonadota</taxon>
        <taxon>Betaproteobacteria</taxon>
        <taxon>Burkholderiales</taxon>
        <taxon>Xylophilus</taxon>
    </lineage>
</organism>
<reference evidence="3 4" key="1">
    <citation type="submission" date="2020-01" db="EMBL/GenBank/DDBJ databases">
        <title>Genome sequencing of strain KACC 21265.</title>
        <authorList>
            <person name="Heo J."/>
            <person name="Kim S.-J."/>
            <person name="Kim J.-S."/>
            <person name="Hong S.-B."/>
            <person name="Kwon S.-W."/>
        </authorList>
    </citation>
    <scope>NUCLEOTIDE SEQUENCE [LARGE SCALE GENOMIC DNA]</scope>
    <source>
        <strain evidence="3 4">KACC 21265</strain>
    </source>
</reference>
<name>A0A857J6R5_9BURK</name>
<evidence type="ECO:0000259" key="2">
    <source>
        <dbReference type="Pfam" id="PF20434"/>
    </source>
</evidence>
<dbReference type="RefSeq" id="WP_160552581.1">
    <property type="nucleotide sequence ID" value="NZ_CP047650.1"/>
</dbReference>
<dbReference type="PANTHER" id="PTHR48081">
    <property type="entry name" value="AB HYDROLASE SUPERFAMILY PROTEIN C4A8.06C"/>
    <property type="match status" value="1"/>
</dbReference>
<gene>
    <name evidence="3" type="ORF">GT347_13620</name>
</gene>
<dbReference type="GO" id="GO:0016787">
    <property type="term" value="F:hydrolase activity"/>
    <property type="evidence" value="ECO:0007669"/>
    <property type="project" value="UniProtKB-KW"/>
</dbReference>
<dbReference type="InterPro" id="IPR050300">
    <property type="entry name" value="GDXG_lipolytic_enzyme"/>
</dbReference>
<dbReference type="Gene3D" id="3.40.50.1820">
    <property type="entry name" value="alpha/beta hydrolase"/>
    <property type="match status" value="1"/>
</dbReference>
<dbReference type="InterPro" id="IPR029058">
    <property type="entry name" value="AB_hydrolase_fold"/>
</dbReference>
<protein>
    <submittedName>
        <fullName evidence="3">Alpha/beta hydrolase fold domain-containing protein</fullName>
    </submittedName>
</protein>
<proteinExistence type="predicted"/>
<dbReference type="PANTHER" id="PTHR48081:SF9">
    <property type="entry name" value="CARBOXYLESTERASE"/>
    <property type="match status" value="1"/>
</dbReference>
<dbReference type="EMBL" id="CP047650">
    <property type="protein sequence ID" value="QHI98933.1"/>
    <property type="molecule type" value="Genomic_DNA"/>
</dbReference>
<dbReference type="Pfam" id="PF20434">
    <property type="entry name" value="BD-FAE"/>
    <property type="match status" value="1"/>
</dbReference>
<dbReference type="PROSITE" id="PS51257">
    <property type="entry name" value="PROKAR_LIPOPROTEIN"/>
    <property type="match status" value="1"/>
</dbReference>